<reference evidence="2 3" key="1">
    <citation type="submission" date="2020-03" db="EMBL/GenBank/DDBJ databases">
        <title>WGS of actinomycetes isolated from Thailand.</title>
        <authorList>
            <person name="Thawai C."/>
        </authorList>
    </citation>
    <scope>NUCLEOTIDE SEQUENCE [LARGE SCALE GENOMIC DNA]</scope>
    <source>
        <strain evidence="2 3">NBRC 13905</strain>
    </source>
</reference>
<dbReference type="EMBL" id="JAATEL010000032">
    <property type="protein sequence ID" value="NJP17059.1"/>
    <property type="molecule type" value="Genomic_DNA"/>
</dbReference>
<evidence type="ECO:0000256" key="1">
    <source>
        <dbReference type="SAM" id="MobiDB-lite"/>
    </source>
</evidence>
<proteinExistence type="predicted"/>
<dbReference type="Proteomes" id="UP000635996">
    <property type="component" value="Unassembled WGS sequence"/>
</dbReference>
<gene>
    <name evidence="2" type="ORF">HCJ95_22970</name>
</gene>
<sequence length="55" mass="6043">MVIAFWGVELLRLLCKLRARVSGLLGHELLRAAKSAGIPDDSGDTREVSHKETEP</sequence>
<organism evidence="2 3">
    <name type="scientific">Streptomyces thermoviolaceus subsp. thermoviolaceus</name>
    <dbReference type="NCBI Taxonomy" id="66860"/>
    <lineage>
        <taxon>Bacteria</taxon>
        <taxon>Bacillati</taxon>
        <taxon>Actinomycetota</taxon>
        <taxon>Actinomycetes</taxon>
        <taxon>Kitasatosporales</taxon>
        <taxon>Streptomycetaceae</taxon>
        <taxon>Streptomyces</taxon>
    </lineage>
</organism>
<name>A0ABX0Z0V3_STRTL</name>
<keyword evidence="3" id="KW-1185">Reference proteome</keyword>
<dbReference type="RefSeq" id="WP_168132302.1">
    <property type="nucleotide sequence ID" value="NZ_BMVZ01000029.1"/>
</dbReference>
<evidence type="ECO:0000313" key="2">
    <source>
        <dbReference type="EMBL" id="NJP17059.1"/>
    </source>
</evidence>
<feature type="compositionally biased region" description="Basic and acidic residues" evidence="1">
    <location>
        <begin position="43"/>
        <end position="55"/>
    </location>
</feature>
<protein>
    <submittedName>
        <fullName evidence="2">Uncharacterized protein</fullName>
    </submittedName>
</protein>
<feature type="region of interest" description="Disordered" evidence="1">
    <location>
        <begin position="36"/>
        <end position="55"/>
    </location>
</feature>
<evidence type="ECO:0000313" key="3">
    <source>
        <dbReference type="Proteomes" id="UP000635996"/>
    </source>
</evidence>
<accession>A0ABX0Z0V3</accession>
<comment type="caution">
    <text evidence="2">The sequence shown here is derived from an EMBL/GenBank/DDBJ whole genome shotgun (WGS) entry which is preliminary data.</text>
</comment>